<keyword evidence="2" id="KW-1185">Reference proteome</keyword>
<dbReference type="InterPro" id="IPR024659">
    <property type="entry name" value="Phage_coat_Gp5"/>
</dbReference>
<organism evidence="1 2">
    <name type="scientific">Agaricicola taiwanensis</name>
    <dbReference type="NCBI Taxonomy" id="591372"/>
    <lineage>
        <taxon>Bacteria</taxon>
        <taxon>Pseudomonadati</taxon>
        <taxon>Pseudomonadota</taxon>
        <taxon>Alphaproteobacteria</taxon>
        <taxon>Rhodobacterales</taxon>
        <taxon>Paracoccaceae</taxon>
        <taxon>Agaricicola</taxon>
    </lineage>
</organism>
<protein>
    <recommendedName>
        <fullName evidence="3">P22 coat-protein 5 family protein</fullName>
    </recommendedName>
</protein>
<reference evidence="1" key="1">
    <citation type="journal article" date="2014" name="Int. J. Syst. Evol. Microbiol.">
        <title>Complete genome sequence of Corynebacterium casei LMG S-19264T (=DSM 44701T), isolated from a smear-ripened cheese.</title>
        <authorList>
            <consortium name="US DOE Joint Genome Institute (JGI-PGF)"/>
            <person name="Walter F."/>
            <person name="Albersmeier A."/>
            <person name="Kalinowski J."/>
            <person name="Ruckert C."/>
        </authorList>
    </citation>
    <scope>NUCLEOTIDE SEQUENCE</scope>
    <source>
        <strain evidence="1">CCM 7684</strain>
    </source>
</reference>
<evidence type="ECO:0000313" key="1">
    <source>
        <dbReference type="EMBL" id="GGE36335.1"/>
    </source>
</evidence>
<dbReference type="EMBL" id="BMCP01000001">
    <property type="protein sequence ID" value="GGE36335.1"/>
    <property type="molecule type" value="Genomic_DNA"/>
</dbReference>
<dbReference type="Pfam" id="PF11651">
    <property type="entry name" value="P22_CoatProtein"/>
    <property type="match status" value="1"/>
</dbReference>
<dbReference type="AlphaFoldDB" id="A0A8J2VPJ0"/>
<gene>
    <name evidence="1" type="ORF">GCM10007276_12270</name>
</gene>
<comment type="caution">
    <text evidence="1">The sequence shown here is derived from an EMBL/GenBank/DDBJ whole genome shotgun (WGS) entry which is preliminary data.</text>
</comment>
<proteinExistence type="predicted"/>
<accession>A0A8J2VPJ0</accession>
<evidence type="ECO:0008006" key="3">
    <source>
        <dbReference type="Google" id="ProtNLM"/>
    </source>
</evidence>
<dbReference type="Proteomes" id="UP000602745">
    <property type="component" value="Unassembled WGS sequence"/>
</dbReference>
<evidence type="ECO:0000313" key="2">
    <source>
        <dbReference type="Proteomes" id="UP000602745"/>
    </source>
</evidence>
<dbReference type="Gene3D" id="2.40.30.240">
    <property type="match status" value="1"/>
</dbReference>
<name>A0A8J2VPJ0_9RHOB</name>
<sequence>MANTTLTASIVAKAAVRILENELVMGKLVYRGYEDEFEKKINGYEIGDTITIRKPADFTVRDGAVLAAQDVTEGKTSLTIDQRKGVDFKFTSQELTLNIGELSERVIRPAMIQLANAVDVDLMSLYKDVPNWVGTPGQTIDSFSDFSKGPERLDEIAVPQDSRNSVLSPSDHWALAGSQTALFNNSINGQAYRRGAIGMIGDVDTYMSQNVPTHVVGPLGGTPLVNGADQDVTYASVKDTGVQTLVTDGWTAAAAARVNAGDVFTINGVYDVNPVTKAVLPFLKKFTVVNAASSDGSGNATITIAPAIVASGAFQNVSAAPADNAALTFMGTASTGYRQNMVFHKNAFAMVAVPLVSPPGAVDVGRQSYKGLNVRVIPVYDGVNDVSSWRLDILYGKKTIDRRLATRLSGTA</sequence>
<reference evidence="1" key="2">
    <citation type="submission" date="2020-09" db="EMBL/GenBank/DDBJ databases">
        <authorList>
            <person name="Sun Q."/>
            <person name="Sedlacek I."/>
        </authorList>
    </citation>
    <scope>NUCLEOTIDE SEQUENCE</scope>
    <source>
        <strain evidence="1">CCM 7684</strain>
    </source>
</reference>
<dbReference type="RefSeq" id="WP_188408774.1">
    <property type="nucleotide sequence ID" value="NZ_BMCP01000001.1"/>
</dbReference>